<feature type="transmembrane region" description="Helical" evidence="1">
    <location>
        <begin position="223"/>
        <end position="241"/>
    </location>
</feature>
<feature type="transmembrane region" description="Helical" evidence="1">
    <location>
        <begin position="345"/>
        <end position="366"/>
    </location>
</feature>
<evidence type="ECO:0000313" key="2">
    <source>
        <dbReference type="EMBL" id="MCM2579499.1"/>
    </source>
</evidence>
<keyword evidence="1" id="KW-0472">Membrane</keyword>
<gene>
    <name evidence="2" type="ORF">M1E25_19470</name>
</gene>
<dbReference type="RefSeq" id="WP_251417380.1">
    <property type="nucleotide sequence ID" value="NZ_JAMQGM010000041.1"/>
</dbReference>
<feature type="transmembrane region" description="Helical" evidence="1">
    <location>
        <begin position="75"/>
        <end position="93"/>
    </location>
</feature>
<evidence type="ECO:0008006" key="4">
    <source>
        <dbReference type="Google" id="ProtNLM"/>
    </source>
</evidence>
<dbReference type="Gene3D" id="1.10.4160.10">
    <property type="entry name" value="Hydantoin permease"/>
    <property type="match status" value="1"/>
</dbReference>
<sequence length="538" mass="57960">MSREATERAELEVSFEDDPRVVKEAATEDYSTHVVPRSWRSGRLSLSMAWAALFSAMFWLVVAASVASAVGTGPALVGIGLAVATHGGLNYVLSRYAARTGLTVALMSRRMFGYFGAVLAPLIFAATAIYYAVFEGSVVAVALHHYFGGMDIAFWYLVVVAYSVPLVFGGVRAWLDKLNGVLLPFYVIGLTAAVIWAGVRYGFSGDWLHVQATAPAVPGVPGWLFAYTTYMGVWIMMMYTIDFARFSKERDARFHGAVTFGPVFYLATFLVNGLIGIYLASTVPTEGGFSEVSVVYAVVGLMGLAGVGLIWVSQTRINTANFYLASTNLEAFCSRLFKVRLHRTVWTVAAGVLVYLLMLTDVLSYLLTALQWQGVFVVAWVGIALTHIVLAEDDRDGLPEFRPGRLRLMTPGVLVWLAAAGTGIAMAEFGGPTAASWSAPASLALAVGGYAAALKLGPGPLLHRGNDPRDEVDDIWEARIRCHVCDKHYVAVEMDRDPSAQHAAICSGCAAESPGFYHAARAESAERRAPKAPALKGA</sequence>
<evidence type="ECO:0000256" key="1">
    <source>
        <dbReference type="SAM" id="Phobius"/>
    </source>
</evidence>
<feature type="transmembrane region" description="Helical" evidence="1">
    <location>
        <begin position="262"/>
        <end position="281"/>
    </location>
</feature>
<feature type="transmembrane region" description="Helical" evidence="1">
    <location>
        <begin position="372"/>
        <end position="391"/>
    </location>
</feature>
<dbReference type="Proteomes" id="UP001167160">
    <property type="component" value="Unassembled WGS sequence"/>
</dbReference>
<feature type="transmembrane region" description="Helical" evidence="1">
    <location>
        <begin position="114"/>
        <end position="133"/>
    </location>
</feature>
<feature type="transmembrane region" description="Helical" evidence="1">
    <location>
        <begin position="412"/>
        <end position="431"/>
    </location>
</feature>
<keyword evidence="1" id="KW-0812">Transmembrane</keyword>
<accession>A0ABT0XCI6</accession>
<feature type="transmembrane region" description="Helical" evidence="1">
    <location>
        <begin position="293"/>
        <end position="312"/>
    </location>
</feature>
<protein>
    <recommendedName>
        <fullName evidence="4">Thiamine permease</fullName>
    </recommendedName>
</protein>
<reference evidence="2" key="1">
    <citation type="journal article" date="2023" name="Int. J. Syst. Evol. Microbiol.">
        <title>Streptomyces meridianus sp. nov. isolated from brackish water of the Tagus estuary in Alcochete, Portugal.</title>
        <authorList>
            <person name="Santos J.D.N."/>
            <person name="Klimek D."/>
            <person name="Calusinska M."/>
            <person name="Lobo Da Cunha A."/>
            <person name="Catita J."/>
            <person name="Goncalves H."/>
            <person name="Gonzalez I."/>
            <person name="Reyes F."/>
            <person name="Lage O.M."/>
        </authorList>
    </citation>
    <scope>NUCLEOTIDE SEQUENCE</scope>
    <source>
        <strain evidence="2">MTZ3.1</strain>
    </source>
</reference>
<feature type="transmembrane region" description="Helical" evidence="1">
    <location>
        <begin position="47"/>
        <end position="69"/>
    </location>
</feature>
<keyword evidence="3" id="KW-1185">Reference proteome</keyword>
<keyword evidence="1" id="KW-1133">Transmembrane helix</keyword>
<dbReference type="PANTHER" id="PTHR30569:SF0">
    <property type="entry name" value="CYTOSINE PERMEASE"/>
    <property type="match status" value="1"/>
</dbReference>
<dbReference type="InterPro" id="IPR030191">
    <property type="entry name" value="CodB"/>
</dbReference>
<organism evidence="2 3">
    <name type="scientific">Streptomyces meridianus</name>
    <dbReference type="NCBI Taxonomy" id="2938945"/>
    <lineage>
        <taxon>Bacteria</taxon>
        <taxon>Bacillati</taxon>
        <taxon>Actinomycetota</taxon>
        <taxon>Actinomycetes</taxon>
        <taxon>Kitasatosporales</taxon>
        <taxon>Streptomycetaceae</taxon>
        <taxon>Streptomyces</taxon>
    </lineage>
</organism>
<evidence type="ECO:0000313" key="3">
    <source>
        <dbReference type="Proteomes" id="UP001167160"/>
    </source>
</evidence>
<comment type="caution">
    <text evidence="2">The sequence shown here is derived from an EMBL/GenBank/DDBJ whole genome shotgun (WGS) entry which is preliminary data.</text>
</comment>
<dbReference type="EMBL" id="JAMQGM010000041">
    <property type="protein sequence ID" value="MCM2579499.1"/>
    <property type="molecule type" value="Genomic_DNA"/>
</dbReference>
<feature type="transmembrane region" description="Helical" evidence="1">
    <location>
        <begin position="153"/>
        <end position="175"/>
    </location>
</feature>
<name>A0ABT0XCI6_9ACTN</name>
<dbReference type="PANTHER" id="PTHR30569">
    <property type="entry name" value="CYTOSINE TRANSPORTER CODB"/>
    <property type="match status" value="1"/>
</dbReference>
<proteinExistence type="predicted"/>
<feature type="transmembrane region" description="Helical" evidence="1">
    <location>
        <begin position="182"/>
        <end position="203"/>
    </location>
</feature>